<proteinExistence type="predicted"/>
<dbReference type="InterPro" id="IPR011528">
    <property type="entry name" value="NERD"/>
</dbReference>
<protein>
    <recommendedName>
        <fullName evidence="2">NERD domain-containing protein</fullName>
    </recommendedName>
</protein>
<dbReference type="AlphaFoldDB" id="A0A0D8IYZ4"/>
<sequence>MRCAVFLFYWRFFTLTLMDLLLLLLVIAAAVAVYFFFVKSRDEGTETPRKAKNLDGAKKSAKALSAARRFAALHQYQVIAPAQIAKDGKFADLDFIIVGWFGLLCVKCVGLGGQIYGNPGDPMWLQVDAEKRISFENPMRAAEADTRLVRDTLFTANLRGIQVETVCVFTNKKATLALPRGTGHYTLKDFKALLGKSKYEQDKGVDIPQTVDAVKKWVVEG</sequence>
<evidence type="ECO:0000256" key="1">
    <source>
        <dbReference type="SAM" id="Phobius"/>
    </source>
</evidence>
<evidence type="ECO:0000313" key="4">
    <source>
        <dbReference type="Proteomes" id="UP000032483"/>
    </source>
</evidence>
<keyword evidence="1" id="KW-0812">Transmembrane</keyword>
<feature type="transmembrane region" description="Helical" evidence="1">
    <location>
        <begin position="12"/>
        <end position="37"/>
    </location>
</feature>
<keyword evidence="1" id="KW-0472">Membrane</keyword>
<gene>
    <name evidence="3" type="ORF">TQ39_10805</name>
</gene>
<feature type="domain" description="NERD" evidence="2">
    <location>
        <begin position="56"/>
        <end position="170"/>
    </location>
</feature>
<evidence type="ECO:0000259" key="2">
    <source>
        <dbReference type="Pfam" id="PF08378"/>
    </source>
</evidence>
<dbReference type="Pfam" id="PF08378">
    <property type="entry name" value="NERD"/>
    <property type="match status" value="1"/>
</dbReference>
<organism evidence="3 4">
    <name type="scientific">Ruthenibacterium lactatiformans</name>
    <dbReference type="NCBI Taxonomy" id="1550024"/>
    <lineage>
        <taxon>Bacteria</taxon>
        <taxon>Bacillati</taxon>
        <taxon>Bacillota</taxon>
        <taxon>Clostridia</taxon>
        <taxon>Eubacteriales</taxon>
        <taxon>Oscillospiraceae</taxon>
        <taxon>Ruthenibacterium</taxon>
    </lineage>
</organism>
<comment type="caution">
    <text evidence="3">The sequence shown here is derived from an EMBL/GenBank/DDBJ whole genome shotgun (WGS) entry which is preliminary data.</text>
</comment>
<evidence type="ECO:0000313" key="3">
    <source>
        <dbReference type="EMBL" id="KJF39699.1"/>
    </source>
</evidence>
<accession>A0A0D8IYZ4</accession>
<dbReference type="EMBL" id="JXXK01000014">
    <property type="protein sequence ID" value="KJF39699.1"/>
    <property type="molecule type" value="Genomic_DNA"/>
</dbReference>
<keyword evidence="1" id="KW-1133">Transmembrane helix</keyword>
<name>A0A0D8IYZ4_9FIRM</name>
<reference evidence="3" key="1">
    <citation type="submission" date="2015-02" db="EMBL/GenBank/DDBJ databases">
        <title>A novel member of the family Ruminococcaceae isolated from human feces.</title>
        <authorList>
            <person name="Shkoporov A.N."/>
            <person name="Chaplin A.V."/>
            <person name="Motuzova O.V."/>
            <person name="Kafarskaia L.I."/>
            <person name="Khokhlova E.V."/>
            <person name="Efimov B.A."/>
        </authorList>
    </citation>
    <scope>NUCLEOTIDE SEQUENCE [LARGE SCALE GENOMIC DNA]</scope>
    <source>
        <strain evidence="3">585-1</strain>
    </source>
</reference>
<keyword evidence="4" id="KW-1185">Reference proteome</keyword>
<dbReference type="Proteomes" id="UP000032483">
    <property type="component" value="Unassembled WGS sequence"/>
</dbReference>